<reference evidence="1 2" key="1">
    <citation type="journal article" date="2017" name="Int. J. Syst. Evol. Microbiol.">
        <title>Marinicauda algicola sp. nov., isolated from a marine red alga Rhodosorus marinus.</title>
        <authorList>
            <person name="Jeong S.E."/>
            <person name="Jeon S.H."/>
            <person name="Chun B.H."/>
            <person name="Kim D.W."/>
            <person name="Jeon C.O."/>
        </authorList>
    </citation>
    <scope>NUCLEOTIDE SEQUENCE [LARGE SCALE GENOMIC DNA]</scope>
    <source>
        <strain evidence="1 2">JCM 31718</strain>
    </source>
</reference>
<dbReference type="InterPro" id="IPR014729">
    <property type="entry name" value="Rossmann-like_a/b/a_fold"/>
</dbReference>
<dbReference type="PANTHER" id="PTHR38657">
    <property type="entry name" value="SLR1343 PROTEIN"/>
    <property type="match status" value="1"/>
</dbReference>
<sequence>MATLRLVLGDQLTRGLASLRDREEGDLVLMAEVGEEASYVRHHRKKIAFIFSAMRHFADSLREDGFEVRYTKIDDPSNANALKGEVQRALNERGPFERLVVVEPGEWRLLQEMKAWQDDLGLAVEIRRDDRFIATRERFDAWASGRKRLTMEYFYRDLRKETGLLMEDGEPAGGQWNYDKENREPLPGNVDIPERPVIEPDAITVEVIETVRSRFGDHFGDLEPFGYAVTAKDAEAQLDWFLEHALPRFGDYQDAMARGEAFLFHSVISIYLNCGLLDPLTVCRRAEKAYEDGHAPINAVEGFIRQILGWREFVRGIYWRFMPDYRKRNALGATRPLPGFYWTGDTAMACIADCVDTTRKHAYAHHIQRLMVTGNFALLAGIHPDEINEWYLAVYADAYEWVEAPNTHGMAIFADGGIMATKPYAASGAYIDRMSDYCASCRYDVKARTGETACPFNYLYWNFLIENEARLRGNHRLAMIYKTLDRMDEDRREAVKRDSERFFEEIGIADKRREITREPAPLR</sequence>
<dbReference type="PANTHER" id="PTHR38657:SF1">
    <property type="entry name" value="SLR1343 PROTEIN"/>
    <property type="match status" value="1"/>
</dbReference>
<dbReference type="RefSeq" id="WP_135996919.1">
    <property type="nucleotide sequence ID" value="NZ_CP071057.1"/>
</dbReference>
<name>A0A4S2GXN7_9PROT</name>
<dbReference type="InterPro" id="IPR052551">
    <property type="entry name" value="UV-DNA_repair_photolyase"/>
</dbReference>
<comment type="caution">
    <text evidence="1">The sequence shown here is derived from an EMBL/GenBank/DDBJ whole genome shotgun (WGS) entry which is preliminary data.</text>
</comment>
<evidence type="ECO:0000313" key="1">
    <source>
        <dbReference type="EMBL" id="TGY87950.1"/>
    </source>
</evidence>
<dbReference type="Proteomes" id="UP000308054">
    <property type="component" value="Unassembled WGS sequence"/>
</dbReference>
<dbReference type="Pfam" id="PF04244">
    <property type="entry name" value="DPRP"/>
    <property type="match status" value="1"/>
</dbReference>
<keyword evidence="2" id="KW-1185">Reference proteome</keyword>
<dbReference type="GO" id="GO:0016829">
    <property type="term" value="F:lyase activity"/>
    <property type="evidence" value="ECO:0007669"/>
    <property type="project" value="UniProtKB-KW"/>
</dbReference>
<keyword evidence="1" id="KW-0456">Lyase</keyword>
<dbReference type="Gene3D" id="1.10.579.10">
    <property type="entry name" value="DNA Cyclobutane Dipyrimidine Photolyase, subunit A, domain 3"/>
    <property type="match status" value="1"/>
</dbReference>
<dbReference type="InterPro" id="IPR036134">
    <property type="entry name" value="Crypto/Photolyase_FAD-like_sf"/>
</dbReference>
<protein>
    <submittedName>
        <fullName evidence="1">Cryptochrome/photolyase family protein</fullName>
    </submittedName>
</protein>
<dbReference type="Gene3D" id="1.25.40.80">
    <property type="match status" value="1"/>
</dbReference>
<accession>A0A4S2GXN7</accession>
<dbReference type="AlphaFoldDB" id="A0A4S2GXN7"/>
<dbReference type="EMBL" id="SRXW01000004">
    <property type="protein sequence ID" value="TGY87950.1"/>
    <property type="molecule type" value="Genomic_DNA"/>
</dbReference>
<proteinExistence type="predicted"/>
<dbReference type="Gene3D" id="3.40.50.620">
    <property type="entry name" value="HUPs"/>
    <property type="match status" value="1"/>
</dbReference>
<dbReference type="InterPro" id="IPR007357">
    <property type="entry name" value="PhrB-like"/>
</dbReference>
<evidence type="ECO:0000313" key="2">
    <source>
        <dbReference type="Proteomes" id="UP000308054"/>
    </source>
</evidence>
<dbReference type="Gene3D" id="1.10.10.1710">
    <property type="entry name" value="Deoxyribodipyrimidine photolyase-related"/>
    <property type="match status" value="1"/>
</dbReference>
<dbReference type="OrthoDB" id="5288100at2"/>
<organism evidence="1 2">
    <name type="scientific">Marinicauda algicola</name>
    <dbReference type="NCBI Taxonomy" id="2029849"/>
    <lineage>
        <taxon>Bacteria</taxon>
        <taxon>Pseudomonadati</taxon>
        <taxon>Pseudomonadota</taxon>
        <taxon>Alphaproteobacteria</taxon>
        <taxon>Maricaulales</taxon>
        <taxon>Maricaulaceae</taxon>
        <taxon>Marinicauda</taxon>
    </lineage>
</organism>
<dbReference type="SUPFAM" id="SSF48173">
    <property type="entry name" value="Cryptochrome/photolyase FAD-binding domain"/>
    <property type="match status" value="1"/>
</dbReference>
<gene>
    <name evidence="1" type="ORF">E5163_13655</name>
</gene>